<evidence type="ECO:0000259" key="9">
    <source>
        <dbReference type="Pfam" id="PF22600"/>
    </source>
</evidence>
<feature type="non-terminal residue" evidence="10">
    <location>
        <position position="1"/>
    </location>
</feature>
<dbReference type="GO" id="GO:0043634">
    <property type="term" value="P:polyadenylation-dependent ncRNA catabolic process"/>
    <property type="evidence" value="ECO:0007669"/>
    <property type="project" value="TreeGrafter"/>
</dbReference>
<dbReference type="AlphaFoldDB" id="A0A1V9XQ84"/>
<evidence type="ECO:0000256" key="8">
    <source>
        <dbReference type="SAM" id="Phobius"/>
    </source>
</evidence>
<dbReference type="SUPFAM" id="SSF81631">
    <property type="entry name" value="PAP/OAS1 substrate-binding domain"/>
    <property type="match status" value="1"/>
</dbReference>
<dbReference type="Gene3D" id="3.30.460.10">
    <property type="entry name" value="Beta Polymerase, domain 2"/>
    <property type="match status" value="1"/>
</dbReference>
<dbReference type="GO" id="GO:1990817">
    <property type="term" value="F:poly(A) RNA polymerase activity"/>
    <property type="evidence" value="ECO:0007669"/>
    <property type="project" value="UniProtKB-EC"/>
</dbReference>
<dbReference type="GO" id="GO:0046872">
    <property type="term" value="F:metal ion binding"/>
    <property type="evidence" value="ECO:0007669"/>
    <property type="project" value="UniProtKB-KW"/>
</dbReference>
<keyword evidence="6" id="KW-0460">Magnesium</keyword>
<name>A0A1V9XQ84_9ACAR</name>
<keyword evidence="5" id="KW-0479">Metal-binding</keyword>
<organism evidence="10 11">
    <name type="scientific">Tropilaelaps mercedesae</name>
    <dbReference type="NCBI Taxonomy" id="418985"/>
    <lineage>
        <taxon>Eukaryota</taxon>
        <taxon>Metazoa</taxon>
        <taxon>Ecdysozoa</taxon>
        <taxon>Arthropoda</taxon>
        <taxon>Chelicerata</taxon>
        <taxon>Arachnida</taxon>
        <taxon>Acari</taxon>
        <taxon>Parasitiformes</taxon>
        <taxon>Mesostigmata</taxon>
        <taxon>Gamasina</taxon>
        <taxon>Dermanyssoidea</taxon>
        <taxon>Laelapidae</taxon>
        <taxon>Tropilaelaps</taxon>
    </lineage>
</organism>
<feature type="domain" description="Poly(A) RNA polymerase mitochondrial-like central palm" evidence="9">
    <location>
        <begin position="93"/>
        <end position="225"/>
    </location>
</feature>
<comment type="caution">
    <text evidence="10">The sequence shown here is derived from an EMBL/GenBank/DDBJ whole genome shotgun (WGS) entry which is preliminary data.</text>
</comment>
<dbReference type="GO" id="GO:0005730">
    <property type="term" value="C:nucleolus"/>
    <property type="evidence" value="ECO:0007669"/>
    <property type="project" value="TreeGrafter"/>
</dbReference>
<protein>
    <recommendedName>
        <fullName evidence="3">polynucleotide adenylyltransferase</fullName>
        <ecNumber evidence="3">2.7.7.19</ecNumber>
    </recommendedName>
</protein>
<dbReference type="InParanoid" id="A0A1V9XQ84"/>
<evidence type="ECO:0000256" key="6">
    <source>
        <dbReference type="ARBA" id="ARBA00022842"/>
    </source>
</evidence>
<dbReference type="CDD" id="cd05402">
    <property type="entry name" value="NT_PAP_TUTase"/>
    <property type="match status" value="1"/>
</dbReference>
<keyword evidence="8" id="KW-0472">Membrane</keyword>
<dbReference type="GO" id="GO:0031123">
    <property type="term" value="P:RNA 3'-end processing"/>
    <property type="evidence" value="ECO:0007669"/>
    <property type="project" value="TreeGrafter"/>
</dbReference>
<feature type="region of interest" description="Disordered" evidence="7">
    <location>
        <begin position="19"/>
        <end position="54"/>
    </location>
</feature>
<evidence type="ECO:0000256" key="3">
    <source>
        <dbReference type="ARBA" id="ARBA00012388"/>
    </source>
</evidence>
<dbReference type="OrthoDB" id="273917at2759"/>
<reference evidence="10 11" key="1">
    <citation type="journal article" date="2017" name="Gigascience">
        <title>Draft genome of the honey bee ectoparasitic mite, Tropilaelaps mercedesae, is shaped by the parasitic life history.</title>
        <authorList>
            <person name="Dong X."/>
            <person name="Armstrong S.D."/>
            <person name="Xia D."/>
            <person name="Makepeace B.L."/>
            <person name="Darby A.C."/>
            <person name="Kadowaki T."/>
        </authorList>
    </citation>
    <scope>NUCLEOTIDE SEQUENCE [LARGE SCALE GENOMIC DNA]</scope>
    <source>
        <strain evidence="10">Wuxi-XJTLU</strain>
    </source>
</reference>
<feature type="compositionally biased region" description="Gly residues" evidence="7">
    <location>
        <begin position="39"/>
        <end position="54"/>
    </location>
</feature>
<evidence type="ECO:0000313" key="10">
    <source>
        <dbReference type="EMBL" id="OQR75518.1"/>
    </source>
</evidence>
<keyword evidence="4" id="KW-0808">Transferase</keyword>
<dbReference type="Proteomes" id="UP000192247">
    <property type="component" value="Unassembled WGS sequence"/>
</dbReference>
<keyword evidence="8" id="KW-1133">Transmembrane helix</keyword>
<keyword evidence="11" id="KW-1185">Reference proteome</keyword>
<dbReference type="STRING" id="418985.A0A1V9XQ84"/>
<dbReference type="GO" id="GO:0031499">
    <property type="term" value="C:TRAMP complex"/>
    <property type="evidence" value="ECO:0007669"/>
    <property type="project" value="TreeGrafter"/>
</dbReference>
<evidence type="ECO:0000256" key="2">
    <source>
        <dbReference type="ARBA" id="ARBA00008593"/>
    </source>
</evidence>
<keyword evidence="8" id="KW-0812">Transmembrane</keyword>
<feature type="transmembrane region" description="Helical" evidence="8">
    <location>
        <begin position="249"/>
        <end position="269"/>
    </location>
</feature>
<dbReference type="PANTHER" id="PTHR23092:SF15">
    <property type="entry name" value="INACTIVE NON-CANONICAL POLY(A) RNA POLYMERASE PROTEIN TRF4-2-RELATED"/>
    <property type="match status" value="1"/>
</dbReference>
<comment type="cofactor">
    <cofactor evidence="1">
        <name>Mn(2+)</name>
        <dbReference type="ChEBI" id="CHEBI:29035"/>
    </cofactor>
</comment>
<dbReference type="EMBL" id="MNPL01006279">
    <property type="protein sequence ID" value="OQR75518.1"/>
    <property type="molecule type" value="Genomic_DNA"/>
</dbReference>
<dbReference type="InterPro" id="IPR043519">
    <property type="entry name" value="NT_sf"/>
</dbReference>
<proteinExistence type="inferred from homology"/>
<evidence type="ECO:0000313" key="11">
    <source>
        <dbReference type="Proteomes" id="UP000192247"/>
    </source>
</evidence>
<dbReference type="InterPro" id="IPR045862">
    <property type="entry name" value="Trf4-like"/>
</dbReference>
<evidence type="ECO:0000256" key="5">
    <source>
        <dbReference type="ARBA" id="ARBA00022723"/>
    </source>
</evidence>
<dbReference type="PANTHER" id="PTHR23092">
    <property type="entry name" value="POLY(A) RNA POLYMERASE"/>
    <property type="match status" value="1"/>
</dbReference>
<accession>A0A1V9XQ84</accession>
<comment type="similarity">
    <text evidence="2">Belongs to the DNA polymerase type-B-like family.</text>
</comment>
<dbReference type="EC" id="2.7.7.19" evidence="3"/>
<sequence length="303" mass="33067">LADNHDYIPLSTGSTSSCIENKYPASFPGTSKQPQPPGTGAGTSTGPGTPVGGPAGGLPCGLPCGIVGGPVSSKGGTPWMKHNKKYSRGIVGLHEEIEDFFEYIRPTEVEEGVRWHVVRRIEKVVRQKWPQAECAVFGSFYTGIYMPTSDVDLVISGKWETTPLYTMQVALLEAGIADAGGVKVLSSATVPLVKLTDKSTDIKVDISFNQKNSVKTGELIKSFCQKFPHLPKLVFILKQYLQMRGLNEVFTGGLSSYSVILLVVSFFQLHKRPNEVRSNDGSVNLGVLLLEFLETYGRFFNFE</sequence>
<dbReference type="Pfam" id="PF22600">
    <property type="entry name" value="MTPAP-like_central"/>
    <property type="match status" value="1"/>
</dbReference>
<evidence type="ECO:0000256" key="7">
    <source>
        <dbReference type="SAM" id="MobiDB-lite"/>
    </source>
</evidence>
<dbReference type="SUPFAM" id="SSF81301">
    <property type="entry name" value="Nucleotidyltransferase"/>
    <property type="match status" value="1"/>
</dbReference>
<dbReference type="Gene3D" id="1.10.1410.10">
    <property type="match status" value="1"/>
</dbReference>
<gene>
    <name evidence="10" type="ORF">BIW11_08365</name>
</gene>
<feature type="non-terminal residue" evidence="10">
    <location>
        <position position="303"/>
    </location>
</feature>
<dbReference type="GO" id="GO:0003729">
    <property type="term" value="F:mRNA binding"/>
    <property type="evidence" value="ECO:0007669"/>
    <property type="project" value="TreeGrafter"/>
</dbReference>
<dbReference type="InterPro" id="IPR054708">
    <property type="entry name" value="MTPAP-like_central"/>
</dbReference>
<dbReference type="FunFam" id="3.30.460.10:FF:000006">
    <property type="entry name" value="non-canonical poly(A) RNA polymerase PAPD5"/>
    <property type="match status" value="1"/>
</dbReference>
<evidence type="ECO:0000256" key="4">
    <source>
        <dbReference type="ARBA" id="ARBA00022679"/>
    </source>
</evidence>
<evidence type="ECO:0000256" key="1">
    <source>
        <dbReference type="ARBA" id="ARBA00001936"/>
    </source>
</evidence>